<dbReference type="InterPro" id="IPR029068">
    <property type="entry name" value="Glyas_Bleomycin-R_OHBP_Dase"/>
</dbReference>
<keyword evidence="4" id="KW-0560">Oxidoreductase</keyword>
<reference evidence="4 5" key="1">
    <citation type="journal article" date="2009" name="Stand. Genomic Sci.">
        <title>Complete genome sequence of Beutenbergia cavernae type strain (HKI 0122).</title>
        <authorList>
            <person name="Land M."/>
            <person name="Pukall R."/>
            <person name="Abt B."/>
            <person name="Goker M."/>
            <person name="Rohde M."/>
            <person name="Glavina Del Rio T."/>
            <person name="Tice H."/>
            <person name="Copeland A."/>
            <person name="Cheng J.F."/>
            <person name="Lucas S."/>
            <person name="Chen F."/>
            <person name="Nolan M."/>
            <person name="Bruce D."/>
            <person name="Goodwin L."/>
            <person name="Pitluck S."/>
            <person name="Ivanova N."/>
            <person name="Mavromatis K."/>
            <person name="Ovchinnikova G."/>
            <person name="Pati A."/>
            <person name="Chen A."/>
            <person name="Palaniappan K."/>
            <person name="Hauser L."/>
            <person name="Chang Y.J."/>
            <person name="Jefferies C.C."/>
            <person name="Saunders E."/>
            <person name="Brettin T."/>
            <person name="Detter J.C."/>
            <person name="Han C."/>
            <person name="Chain P."/>
            <person name="Bristow J."/>
            <person name="Eisen J.A."/>
            <person name="Markowitz V."/>
            <person name="Hugenholtz P."/>
            <person name="Kyrpides N.C."/>
            <person name="Klenk H.P."/>
            <person name="Lapidus A."/>
        </authorList>
    </citation>
    <scope>NUCLEOTIDE SEQUENCE [LARGE SCALE GENOMIC DNA]</scope>
    <source>
        <strain evidence="5">ATCC BAA-8 / DSM 12333 / NBRC 16432</strain>
    </source>
</reference>
<dbReference type="Pfam" id="PF08327">
    <property type="entry name" value="AHSA1"/>
    <property type="match status" value="1"/>
</dbReference>
<feature type="domain" description="Activator of Hsp90 ATPase homologue 1/2-like C-terminal" evidence="3">
    <location>
        <begin position="182"/>
        <end position="285"/>
    </location>
</feature>
<dbReference type="Gene3D" id="3.30.530.20">
    <property type="match status" value="1"/>
</dbReference>
<dbReference type="Gene3D" id="3.30.720.120">
    <property type="match status" value="1"/>
</dbReference>
<dbReference type="InterPro" id="IPR004360">
    <property type="entry name" value="Glyas_Fos-R_dOase_dom"/>
</dbReference>
<dbReference type="eggNOG" id="COG2764">
    <property type="taxonomic scope" value="Bacteria"/>
</dbReference>
<dbReference type="Gene3D" id="3.30.720.110">
    <property type="match status" value="1"/>
</dbReference>
<evidence type="ECO:0000259" key="2">
    <source>
        <dbReference type="Pfam" id="PF00903"/>
    </source>
</evidence>
<dbReference type="CDD" id="cd08891">
    <property type="entry name" value="SRPBCC_CalC"/>
    <property type="match status" value="1"/>
</dbReference>
<keyword evidence="5" id="KW-1185">Reference proteome</keyword>
<name>C5BY18_BEUC1</name>
<evidence type="ECO:0000256" key="1">
    <source>
        <dbReference type="ARBA" id="ARBA00006817"/>
    </source>
</evidence>
<dbReference type="OrthoDB" id="268331at2"/>
<dbReference type="SUPFAM" id="SSF54593">
    <property type="entry name" value="Glyoxalase/Bleomycin resistance protein/Dihydroxybiphenyl dioxygenase"/>
    <property type="match status" value="1"/>
</dbReference>
<dbReference type="RefSeq" id="WP_012725692.1">
    <property type="nucleotide sequence ID" value="NC_012669.1"/>
</dbReference>
<dbReference type="STRING" id="471853.Bcav_0650"/>
<dbReference type="eggNOG" id="COG3832">
    <property type="taxonomic scope" value="Bacteria"/>
</dbReference>
<dbReference type="Proteomes" id="UP000007962">
    <property type="component" value="Chromosome"/>
</dbReference>
<dbReference type="KEGG" id="bcv:Bcav_0650"/>
<dbReference type="HOGENOM" id="CLU_965289_0_0_11"/>
<comment type="similarity">
    <text evidence="1">Belongs to the AHA1 family.</text>
</comment>
<dbReference type="SUPFAM" id="SSF55961">
    <property type="entry name" value="Bet v1-like"/>
    <property type="match status" value="1"/>
</dbReference>
<evidence type="ECO:0000313" key="4">
    <source>
        <dbReference type="EMBL" id="ACQ78912.1"/>
    </source>
</evidence>
<dbReference type="InterPro" id="IPR023393">
    <property type="entry name" value="START-like_dom_sf"/>
</dbReference>
<keyword evidence="4" id="KW-0223">Dioxygenase</keyword>
<dbReference type="EMBL" id="CP001618">
    <property type="protein sequence ID" value="ACQ78912.1"/>
    <property type="molecule type" value="Genomic_DNA"/>
</dbReference>
<accession>C5BY18</accession>
<sequence>MDTTTSTTTPAPAPMVWQTLGAHDPAALLAVLTDVLGFVETLRTGTDGAVQHAELAWPEGGGVMLGPERGDEDGNAWSQRAGTAGTYLVSERLTALWDAVRAAGLDVLVPLTERDYGGRTFAVRDAEGNLWSFGEYRGAPVPDLAPHVHVLRVPTGPQEAFDAFALRLGEWWHPSYTADSDTFAGVTIEPEVGGAVVEHHAGGREIPWGTVTTWDPGAEVAFTFSLALPEGVSSEVRVRFEPAPEDDGAGTMVRFVHGGWTAENAQYRGKFAEWPVILERYAALLTPS</sequence>
<proteinExistence type="inferred from homology"/>
<protein>
    <submittedName>
        <fullName evidence="4">Glyoxalase/bleomycin resistance protein/dioxygenase</fullName>
    </submittedName>
</protein>
<organism evidence="4 5">
    <name type="scientific">Beutenbergia cavernae (strain ATCC BAA-8 / DSM 12333 / CCUG 43141 / JCM 11478 / NBRC 16432 / NCIMB 13614 / HKI 0122)</name>
    <dbReference type="NCBI Taxonomy" id="471853"/>
    <lineage>
        <taxon>Bacteria</taxon>
        <taxon>Bacillati</taxon>
        <taxon>Actinomycetota</taxon>
        <taxon>Actinomycetes</taxon>
        <taxon>Micrococcales</taxon>
        <taxon>Beutenbergiaceae</taxon>
        <taxon>Beutenbergia</taxon>
    </lineage>
</organism>
<gene>
    <name evidence="4" type="ordered locus">Bcav_0650</name>
</gene>
<dbReference type="InterPro" id="IPR013538">
    <property type="entry name" value="ASHA1/2-like_C"/>
</dbReference>
<dbReference type="Pfam" id="PF00903">
    <property type="entry name" value="Glyoxalase"/>
    <property type="match status" value="1"/>
</dbReference>
<evidence type="ECO:0000313" key="5">
    <source>
        <dbReference type="Proteomes" id="UP000007962"/>
    </source>
</evidence>
<dbReference type="AlphaFoldDB" id="C5BY18"/>
<feature type="domain" description="Glyoxalase/fosfomycin resistance/dioxygenase" evidence="2">
    <location>
        <begin position="20"/>
        <end position="133"/>
    </location>
</feature>
<dbReference type="GO" id="GO:0051213">
    <property type="term" value="F:dioxygenase activity"/>
    <property type="evidence" value="ECO:0007669"/>
    <property type="project" value="UniProtKB-KW"/>
</dbReference>
<evidence type="ECO:0000259" key="3">
    <source>
        <dbReference type="Pfam" id="PF08327"/>
    </source>
</evidence>